<comment type="caution">
    <text evidence="1">The sequence shown here is derived from an EMBL/GenBank/DDBJ whole genome shotgun (WGS) entry which is preliminary data.</text>
</comment>
<dbReference type="AlphaFoldDB" id="A0A562SJN1"/>
<proteinExistence type="predicted"/>
<name>A0A562SJN1_9BACT</name>
<gene>
    <name evidence="1" type="ORF">IQ13_2386</name>
</gene>
<accession>A0A562SJN1</accession>
<evidence type="ECO:0000313" key="2">
    <source>
        <dbReference type="Proteomes" id="UP000316167"/>
    </source>
</evidence>
<evidence type="ECO:0000313" key="1">
    <source>
        <dbReference type="EMBL" id="TWI81368.1"/>
    </source>
</evidence>
<protein>
    <submittedName>
        <fullName evidence="1">Uncharacterized protein</fullName>
    </submittedName>
</protein>
<dbReference type="EMBL" id="VLLE01000004">
    <property type="protein sequence ID" value="TWI81368.1"/>
    <property type="molecule type" value="Genomic_DNA"/>
</dbReference>
<reference evidence="1 2" key="1">
    <citation type="journal article" date="2015" name="Stand. Genomic Sci.">
        <title>Genomic Encyclopedia of Bacterial and Archaeal Type Strains, Phase III: the genomes of soil and plant-associated and newly described type strains.</title>
        <authorList>
            <person name="Whitman W.B."/>
            <person name="Woyke T."/>
            <person name="Klenk H.P."/>
            <person name="Zhou Y."/>
            <person name="Lilburn T.G."/>
            <person name="Beck B.J."/>
            <person name="De Vos P."/>
            <person name="Vandamme P."/>
            <person name="Eisen J.A."/>
            <person name="Garrity G."/>
            <person name="Hugenholtz P."/>
            <person name="Kyrpides N.C."/>
        </authorList>
    </citation>
    <scope>NUCLEOTIDE SEQUENCE [LARGE SCALE GENOMIC DNA]</scope>
    <source>
        <strain evidence="1 2">CGMCC 1.7271</strain>
    </source>
</reference>
<keyword evidence="2" id="KW-1185">Reference proteome</keyword>
<dbReference type="Proteomes" id="UP000316167">
    <property type="component" value="Unassembled WGS sequence"/>
</dbReference>
<sequence>MIYSEPAYDKIFIGLFLCIVCFTSCDEIQIKKLKREGVIGKAKITDCNTRSKGSGVILDYTFTVEGKKITGKQSYYELKSQVCRELLYREVSIIYSEDRPEENRLMISENDFKKLGYPYPDSLKWTDRYYKEW</sequence>
<organism evidence="1 2">
    <name type="scientific">Lacibacter cauensis</name>
    <dbReference type="NCBI Taxonomy" id="510947"/>
    <lineage>
        <taxon>Bacteria</taxon>
        <taxon>Pseudomonadati</taxon>
        <taxon>Bacteroidota</taxon>
        <taxon>Chitinophagia</taxon>
        <taxon>Chitinophagales</taxon>
        <taxon>Chitinophagaceae</taxon>
        <taxon>Lacibacter</taxon>
    </lineage>
</organism>